<dbReference type="EMBL" id="GL349461">
    <property type="protein sequence ID" value="KNC50379.1"/>
    <property type="molecule type" value="Genomic_DNA"/>
</dbReference>
<dbReference type="RefSeq" id="XP_013756921.1">
    <property type="nucleotide sequence ID" value="XM_013901467.1"/>
</dbReference>
<feature type="region of interest" description="Disordered" evidence="1">
    <location>
        <begin position="299"/>
        <end position="497"/>
    </location>
</feature>
<dbReference type="InterPro" id="IPR027267">
    <property type="entry name" value="AH/BAR_dom_sf"/>
</dbReference>
<feature type="compositionally biased region" description="Polar residues" evidence="1">
    <location>
        <begin position="463"/>
        <end position="472"/>
    </location>
</feature>
<evidence type="ECO:0000313" key="2">
    <source>
        <dbReference type="EMBL" id="KNC50379.1"/>
    </source>
</evidence>
<gene>
    <name evidence="2" type="ORF">AMSG_06867</name>
</gene>
<evidence type="ECO:0000313" key="3">
    <source>
        <dbReference type="Proteomes" id="UP000054408"/>
    </source>
</evidence>
<dbReference type="Gene3D" id="1.20.1270.60">
    <property type="entry name" value="Arfaptin homology (AH) domain/BAR domain"/>
    <property type="match status" value="1"/>
</dbReference>
<feature type="compositionally biased region" description="Basic residues" evidence="1">
    <location>
        <begin position="320"/>
        <end position="329"/>
    </location>
</feature>
<feature type="compositionally biased region" description="Low complexity" evidence="1">
    <location>
        <begin position="486"/>
        <end position="497"/>
    </location>
</feature>
<keyword evidence="3" id="KW-1185">Reference proteome</keyword>
<feature type="compositionally biased region" description="Pro residues" evidence="1">
    <location>
        <begin position="397"/>
        <end position="428"/>
    </location>
</feature>
<name>A0A0L0DDI3_THETB</name>
<proteinExistence type="predicted"/>
<feature type="compositionally biased region" description="Basic residues" evidence="1">
    <location>
        <begin position="337"/>
        <end position="350"/>
    </location>
</feature>
<feature type="compositionally biased region" description="Basic and acidic residues" evidence="1">
    <location>
        <begin position="309"/>
        <end position="319"/>
    </location>
</feature>
<reference evidence="2 3" key="1">
    <citation type="submission" date="2010-05" db="EMBL/GenBank/DDBJ databases">
        <title>The Genome Sequence of Thecamonas trahens ATCC 50062.</title>
        <authorList>
            <consortium name="The Broad Institute Genome Sequencing Platform"/>
            <person name="Russ C."/>
            <person name="Cuomo C."/>
            <person name="Shea T."/>
            <person name="Young S.K."/>
            <person name="Zeng Q."/>
            <person name="Koehrsen M."/>
            <person name="Haas B."/>
            <person name="Borodovsky M."/>
            <person name="Guigo R."/>
            <person name="Alvarado L."/>
            <person name="Berlin A."/>
            <person name="Bochicchio J."/>
            <person name="Borenstein D."/>
            <person name="Chapman S."/>
            <person name="Chen Z."/>
            <person name="Freedman E."/>
            <person name="Gellesch M."/>
            <person name="Goldberg J."/>
            <person name="Griggs A."/>
            <person name="Gujja S."/>
            <person name="Heilman E."/>
            <person name="Heiman D."/>
            <person name="Hepburn T."/>
            <person name="Howarth C."/>
            <person name="Jen D."/>
            <person name="Larson L."/>
            <person name="Mehta T."/>
            <person name="Park D."/>
            <person name="Pearson M."/>
            <person name="Roberts A."/>
            <person name="Saif S."/>
            <person name="Shenoy N."/>
            <person name="Sisk P."/>
            <person name="Stolte C."/>
            <person name="Sykes S."/>
            <person name="Thomson T."/>
            <person name="Walk T."/>
            <person name="White J."/>
            <person name="Yandava C."/>
            <person name="Burger G."/>
            <person name="Gray M.W."/>
            <person name="Holland P.W.H."/>
            <person name="King N."/>
            <person name="Lang F.B.F."/>
            <person name="Roger A.J."/>
            <person name="Ruiz-Trillo I."/>
            <person name="Lander E."/>
            <person name="Nusbaum C."/>
        </authorList>
    </citation>
    <scope>NUCLEOTIDE SEQUENCE [LARGE SCALE GENOMIC DNA]</scope>
    <source>
        <strain evidence="2 3">ATCC 50062</strain>
    </source>
</reference>
<dbReference type="AlphaFoldDB" id="A0A0L0DDI3"/>
<evidence type="ECO:0000256" key="1">
    <source>
        <dbReference type="SAM" id="MobiDB-lite"/>
    </source>
</evidence>
<dbReference type="STRING" id="461836.A0A0L0DDI3"/>
<accession>A0A0L0DDI3</accession>
<dbReference type="GeneID" id="25565937"/>
<feature type="compositionally biased region" description="Pro residues" evidence="1">
    <location>
        <begin position="448"/>
        <end position="459"/>
    </location>
</feature>
<dbReference type="Proteomes" id="UP000054408">
    <property type="component" value="Unassembled WGS sequence"/>
</dbReference>
<evidence type="ECO:0008006" key="4">
    <source>
        <dbReference type="Google" id="ProtNLM"/>
    </source>
</evidence>
<organism evidence="2 3">
    <name type="scientific">Thecamonas trahens ATCC 50062</name>
    <dbReference type="NCBI Taxonomy" id="461836"/>
    <lineage>
        <taxon>Eukaryota</taxon>
        <taxon>Apusozoa</taxon>
        <taxon>Apusomonadida</taxon>
        <taxon>Apusomonadidae</taxon>
        <taxon>Thecamonas</taxon>
    </lineage>
</organism>
<dbReference type="SUPFAM" id="SSF103657">
    <property type="entry name" value="BAR/IMD domain-like"/>
    <property type="match status" value="1"/>
</dbReference>
<protein>
    <recommendedName>
        <fullName evidence="4">BAR domain-containing protein</fullName>
    </recommendedName>
</protein>
<feature type="compositionally biased region" description="Low complexity" evidence="1">
    <location>
        <begin position="366"/>
        <end position="375"/>
    </location>
</feature>
<sequence length="497" mass="53513">MIEKLAVGFFDMAKTLKKSIKALERGKGVGGEELTHSYALSVTAGVVKQMAAWNERFHTRFSVFHDTVSAFSKSASKKSKRLASDNKAKLKELDDLRHRIKTSKKESEARNNAAKEASDDMSSKNYLKFKKKADAALSQYKASVEQFNTAEEEYIGELRPQYITDLEGVEKSRLELVRQLMAIVRSFVKMPSDQWASQISDALSQCDEKTDMDLFVGETREALSASDVSSIVTEQASITTTAEKRVFFQRMFKDVFGAPFIREKIARRQRRADRRAAGRHLTLADLAAAGAAAASFGPSAVATYSSPVKRGESRKEKKSAGKSKKGKAKLSKDPDRKRKRFSTLLRRRKQPPPPPNRESSVDVERLQAQLAAADPDAPPAAGGGEVPESEEYDTSFIPPPPAGGPPSGGPPSGGPPSGGPPSGGPPHEPNNGSSTPPGNGDEYDTSFIPPPPAGGPPPVHNATAHTPQSGTQADKAEPGTQRASHSDGGWSSSGDEV</sequence>